<keyword evidence="5 14" id="KW-0347">Helicase</keyword>
<evidence type="ECO:0000256" key="8">
    <source>
        <dbReference type="ARBA" id="ARBA00023125"/>
    </source>
</evidence>
<feature type="binding site" evidence="14">
    <location>
        <begin position="11"/>
        <end position="18"/>
    </location>
    <ligand>
        <name>ATP</name>
        <dbReference type="ChEBI" id="CHEBI:30616"/>
    </ligand>
</feature>
<keyword evidence="8" id="KW-0238">DNA-binding</keyword>
<keyword evidence="2 14" id="KW-0547">Nucleotide-binding</keyword>
<evidence type="ECO:0000256" key="6">
    <source>
        <dbReference type="ARBA" id="ARBA00022839"/>
    </source>
</evidence>
<keyword evidence="3" id="KW-0227">DNA damage</keyword>
<evidence type="ECO:0000256" key="7">
    <source>
        <dbReference type="ARBA" id="ARBA00022840"/>
    </source>
</evidence>
<dbReference type="InterPro" id="IPR000212">
    <property type="entry name" value="DNA_helicase_UvrD/REP"/>
</dbReference>
<reference evidence="17 18" key="1">
    <citation type="submission" date="2023-12" db="EMBL/GenBank/DDBJ databases">
        <title>Novel species of the genus Arcicella isolated from rivers.</title>
        <authorList>
            <person name="Lu H."/>
        </authorList>
    </citation>
    <scope>NUCLEOTIDE SEQUENCE [LARGE SCALE GENOMIC DNA]</scope>
    <source>
        <strain evidence="17 18">LMG 21963</strain>
    </source>
</reference>
<evidence type="ECO:0000256" key="11">
    <source>
        <dbReference type="ARBA" id="ARBA00034617"/>
    </source>
</evidence>
<evidence type="ECO:0000256" key="3">
    <source>
        <dbReference type="ARBA" id="ARBA00022763"/>
    </source>
</evidence>
<comment type="caution">
    <text evidence="17">The sequence shown here is derived from an EMBL/GenBank/DDBJ whole genome shotgun (WGS) entry which is preliminary data.</text>
</comment>
<keyword evidence="10" id="KW-0413">Isomerase</keyword>
<protein>
    <recommendedName>
        <fullName evidence="12">DNA 3'-5' helicase</fullName>
        <ecNumber evidence="12">5.6.2.4</ecNumber>
    </recommendedName>
</protein>
<evidence type="ECO:0000256" key="13">
    <source>
        <dbReference type="ARBA" id="ARBA00048988"/>
    </source>
</evidence>
<keyword evidence="9" id="KW-0234">DNA repair</keyword>
<dbReference type="SUPFAM" id="SSF52540">
    <property type="entry name" value="P-loop containing nucleoside triphosphate hydrolases"/>
    <property type="match status" value="1"/>
</dbReference>
<comment type="catalytic activity">
    <reaction evidence="13">
        <text>ATP + H2O = ADP + phosphate + H(+)</text>
        <dbReference type="Rhea" id="RHEA:13065"/>
        <dbReference type="ChEBI" id="CHEBI:15377"/>
        <dbReference type="ChEBI" id="CHEBI:15378"/>
        <dbReference type="ChEBI" id="CHEBI:30616"/>
        <dbReference type="ChEBI" id="CHEBI:43474"/>
        <dbReference type="ChEBI" id="CHEBI:456216"/>
        <dbReference type="EC" id="5.6.2.4"/>
    </reaction>
</comment>
<evidence type="ECO:0000256" key="5">
    <source>
        <dbReference type="ARBA" id="ARBA00022806"/>
    </source>
</evidence>
<evidence type="ECO:0000256" key="10">
    <source>
        <dbReference type="ARBA" id="ARBA00023235"/>
    </source>
</evidence>
<name>A0ABU5QUS9_9BACT</name>
<dbReference type="EMBL" id="JAYFUL010000059">
    <property type="protein sequence ID" value="MEA5260564.1"/>
    <property type="molecule type" value="Genomic_DNA"/>
</dbReference>
<dbReference type="PROSITE" id="PS51198">
    <property type="entry name" value="UVRD_HELICASE_ATP_BIND"/>
    <property type="match status" value="1"/>
</dbReference>
<dbReference type="EC" id="5.6.2.4" evidence="12"/>
<evidence type="ECO:0000259" key="15">
    <source>
        <dbReference type="PROSITE" id="PS51198"/>
    </source>
</evidence>
<dbReference type="Gene3D" id="3.90.320.10">
    <property type="match status" value="1"/>
</dbReference>
<evidence type="ECO:0000256" key="4">
    <source>
        <dbReference type="ARBA" id="ARBA00022801"/>
    </source>
</evidence>
<dbReference type="InterPro" id="IPR014016">
    <property type="entry name" value="UvrD-like_ATP-bd"/>
</dbReference>
<dbReference type="PANTHER" id="PTHR11070:SF67">
    <property type="entry name" value="DNA 3'-5' HELICASE"/>
    <property type="match status" value="1"/>
</dbReference>
<accession>A0ABU5QUS9</accession>
<dbReference type="InterPro" id="IPR011604">
    <property type="entry name" value="PDDEXK-like_dom_sf"/>
</dbReference>
<dbReference type="Pfam" id="PF01930">
    <property type="entry name" value="Cas_Cas4"/>
    <property type="match status" value="1"/>
</dbReference>
<keyword evidence="7 14" id="KW-0067">ATP-binding</keyword>
<organism evidence="17 18">
    <name type="scientific">Arcicella aquatica</name>
    <dbReference type="NCBI Taxonomy" id="217141"/>
    <lineage>
        <taxon>Bacteria</taxon>
        <taxon>Pseudomonadati</taxon>
        <taxon>Bacteroidota</taxon>
        <taxon>Cytophagia</taxon>
        <taxon>Cytophagales</taxon>
        <taxon>Flectobacillaceae</taxon>
        <taxon>Arcicella</taxon>
    </lineage>
</organism>
<gene>
    <name evidence="17" type="ORF">VB264_22390</name>
</gene>
<evidence type="ECO:0000313" key="17">
    <source>
        <dbReference type="EMBL" id="MEA5260564.1"/>
    </source>
</evidence>
<feature type="domain" description="UvrD-like helicase ATP-binding" evidence="15">
    <location>
        <begin position="1"/>
        <end position="497"/>
    </location>
</feature>
<evidence type="ECO:0000256" key="2">
    <source>
        <dbReference type="ARBA" id="ARBA00022741"/>
    </source>
</evidence>
<dbReference type="Proteomes" id="UP001304671">
    <property type="component" value="Unassembled WGS sequence"/>
</dbReference>
<evidence type="ECO:0000256" key="14">
    <source>
        <dbReference type="PROSITE-ProRule" id="PRU00560"/>
    </source>
</evidence>
<evidence type="ECO:0000256" key="12">
    <source>
        <dbReference type="ARBA" id="ARBA00034808"/>
    </source>
</evidence>
<dbReference type="Gene3D" id="3.40.50.300">
    <property type="entry name" value="P-loop containing nucleotide triphosphate hydrolases"/>
    <property type="match status" value="4"/>
</dbReference>
<sequence length="1094" mass="125480">MQSPKFKIYSSSAGSGKTYTLAKEYIKLALRTTSPFYFNHILAVTFTNKAAGEMKERILKYLHQFASDDPQDREDSKGIFDQILDELQQEGIDIDEEELRIRASKTFKHIIHEYANFSVSTIDSFVQKIVAAFTEELDFPFNFEVSLDSEVLLDAAVEQLLQKVNTEHFEQITLSIRSFAMEKADEGKSWNGLAEELSLFGKSLLSDQHQDAIDKIADLEAEDFLLIEEQLKAFCEHLETKIKTIAQIALESIASAGIDITDFFQGAKGVGGYFQKLQFQDVFTLANSHVMKAINENTWYGKKTKDFVKASIDGIAEELGIYLSSVFTIQETERAKYILFKEILKQTKKLALLSQLKKEIASIQSESGQIHISEFNRKIFEIVMKEPIPFVYERLGEKYNHILIDEFQDTSTLQWHNFLPLVENSLANGHFNLAVGDAKQSIYRFRGGEMELIVHLHKDNLERLIIGNEDNDFLVERYASIRPYLKPENLSTNYRSTQEVITFNNDLFNFIKASPENESLAPSLPMVYDEFFAQQVPANPKTGGHVEIDFMQGEHEDELMFERIMTLIEEARGAGYNYADIAVLCRKNKHGRIIANALKDANIDVISSDSLNLNASEAVNLVVSLMKVIQNPDNTLSKYEAIYLFYRVVLNKIPDTDDNQIIKQSIESGDIALFYQLIETQGYSLESFSLQQMALYEIAEKIINTFFLFEHHKALDFLFRFLDVILEFQTKKSTHLTDFLQFWEIKKETLSISTPEGQAAVTVMSIHKSKGLEFPVVIIPYCNWTTDTNLRTQIWADLPEENELIVVSGSAQKTLKNAPLRISKALEQTAVVNQYKAEKEKTFLESLNMLYVGLTRPTDRLYLIVKKNVKDFSKTVGNQLYQFINCPFIEEGENHFEVVYQGTDKPIKATKEKKEELIEISAITSFERSNKVRLRQSAERLFDLKTFEKSKDYGNKVHAAFAKIKTYHDTDYALQEILREGLIIASEIEGLKRTLENIMGLPNIKPLFEVAEESIKNEREILMPKGKPLRPDRVVRLKDKIVILDYKTGSKSESHKTQVRQYMNIYREMGHNNVEGILVYLEEKAKDEQVVEVF</sequence>
<keyword evidence="1" id="KW-0540">Nuclease</keyword>
<dbReference type="Pfam" id="PF00580">
    <property type="entry name" value="UvrD-helicase"/>
    <property type="match status" value="1"/>
</dbReference>
<evidence type="ECO:0000259" key="16">
    <source>
        <dbReference type="PROSITE" id="PS51217"/>
    </source>
</evidence>
<dbReference type="PROSITE" id="PS51217">
    <property type="entry name" value="UVRD_HELICASE_CTER"/>
    <property type="match status" value="1"/>
</dbReference>
<dbReference type="InterPro" id="IPR014017">
    <property type="entry name" value="DNA_helicase_UvrD-like_C"/>
</dbReference>
<keyword evidence="6" id="KW-0269">Exonuclease</keyword>
<dbReference type="Pfam" id="PF13361">
    <property type="entry name" value="UvrD_C"/>
    <property type="match status" value="1"/>
</dbReference>
<keyword evidence="18" id="KW-1185">Reference proteome</keyword>
<evidence type="ECO:0000256" key="1">
    <source>
        <dbReference type="ARBA" id="ARBA00022722"/>
    </source>
</evidence>
<dbReference type="RefSeq" id="WP_323253201.1">
    <property type="nucleotide sequence ID" value="NZ_JAYFUL010000059.1"/>
</dbReference>
<evidence type="ECO:0000256" key="9">
    <source>
        <dbReference type="ARBA" id="ARBA00023204"/>
    </source>
</evidence>
<dbReference type="InterPro" id="IPR022765">
    <property type="entry name" value="Dna2/Cas4_DUF83"/>
</dbReference>
<evidence type="ECO:0000313" key="18">
    <source>
        <dbReference type="Proteomes" id="UP001304671"/>
    </source>
</evidence>
<keyword evidence="4 14" id="KW-0378">Hydrolase</keyword>
<dbReference type="PANTHER" id="PTHR11070">
    <property type="entry name" value="UVRD / RECB / PCRA DNA HELICASE FAMILY MEMBER"/>
    <property type="match status" value="1"/>
</dbReference>
<dbReference type="InterPro" id="IPR027417">
    <property type="entry name" value="P-loop_NTPase"/>
</dbReference>
<comment type="catalytic activity">
    <reaction evidence="11">
        <text>Couples ATP hydrolysis with the unwinding of duplex DNA by translocating in the 3'-5' direction.</text>
        <dbReference type="EC" id="5.6.2.4"/>
    </reaction>
</comment>
<proteinExistence type="predicted"/>
<feature type="domain" description="UvrD-like helicase C-terminal" evidence="16">
    <location>
        <begin position="515"/>
        <end position="771"/>
    </location>
</feature>